<sequence>MIPHRWTKKLTFLIIPEANRQVRRLQFSAVWLYILPPAALLLSASAAVLVQTQSAALQANGDMKAEWSAERAALGRTLEAKNTEIAKLQDEVVRLSQEAETFSAKMAELQSLEREILSLTEADAGTPAAQANRANETAAGLSVPAGSAVGGQYDPVDTEEALRLSQTTHGEFEAMSVEAERLEGALQEALQEAEKLALLRRGTPSIFPTTSTTVTSSFGYRKDPFTRRSAYHKGIDFGGDVGDPIFATADGQVTRTGYDRAMGNYIYVKHGNGFETVYMHLSKSLVAKGQRVKKGDRIGKLGSTGRSTGPHLHYEVHKNGEPINPKRYFSSKEG</sequence>
<gene>
    <name evidence="5" type="ORF">FE782_30045</name>
</gene>
<keyword evidence="6" id="KW-1185">Reference proteome</keyword>
<name>A0A5R9GAX1_9BACL</name>
<accession>A0A5R9GAX1</accession>
<dbReference type="InterPro" id="IPR016047">
    <property type="entry name" value="M23ase_b-sheet_dom"/>
</dbReference>
<feature type="transmembrane region" description="Helical" evidence="3">
    <location>
        <begin position="30"/>
        <end position="50"/>
    </location>
</feature>
<dbReference type="RefSeq" id="WP_138198049.1">
    <property type="nucleotide sequence ID" value="NZ_VCIW01000033.1"/>
</dbReference>
<evidence type="ECO:0000256" key="3">
    <source>
        <dbReference type="SAM" id="Phobius"/>
    </source>
</evidence>
<protein>
    <submittedName>
        <fullName evidence="5">Peptidase M23</fullName>
    </submittedName>
</protein>
<keyword evidence="3" id="KW-0472">Membrane</keyword>
<dbReference type="OrthoDB" id="9805799at2"/>
<dbReference type="InterPro" id="IPR050570">
    <property type="entry name" value="Cell_wall_metabolism_enzyme"/>
</dbReference>
<evidence type="ECO:0000256" key="2">
    <source>
        <dbReference type="SAM" id="MobiDB-lite"/>
    </source>
</evidence>
<keyword evidence="3" id="KW-0812">Transmembrane</keyword>
<dbReference type="CDD" id="cd12797">
    <property type="entry name" value="M23_peptidase"/>
    <property type="match status" value="1"/>
</dbReference>
<feature type="region of interest" description="Disordered" evidence="2">
    <location>
        <begin position="296"/>
        <end position="334"/>
    </location>
</feature>
<evidence type="ECO:0000313" key="6">
    <source>
        <dbReference type="Proteomes" id="UP000309676"/>
    </source>
</evidence>
<dbReference type="SUPFAM" id="SSF51261">
    <property type="entry name" value="Duplicated hybrid motif"/>
    <property type="match status" value="1"/>
</dbReference>
<dbReference type="EMBL" id="VCIW01000033">
    <property type="protein sequence ID" value="TLS48555.1"/>
    <property type="molecule type" value="Genomic_DNA"/>
</dbReference>
<dbReference type="PANTHER" id="PTHR21666">
    <property type="entry name" value="PEPTIDASE-RELATED"/>
    <property type="match status" value="1"/>
</dbReference>
<dbReference type="InterPro" id="IPR011055">
    <property type="entry name" value="Dup_hybrid_motif"/>
</dbReference>
<reference evidence="5 6" key="1">
    <citation type="submission" date="2019-05" db="EMBL/GenBank/DDBJ databases">
        <authorList>
            <person name="Narsing Rao M.P."/>
            <person name="Li W.J."/>
        </authorList>
    </citation>
    <scope>NUCLEOTIDE SEQUENCE [LARGE SCALE GENOMIC DNA]</scope>
    <source>
        <strain evidence="5 6">SYSU_K30003</strain>
    </source>
</reference>
<proteinExistence type="predicted"/>
<dbReference type="Proteomes" id="UP000309676">
    <property type="component" value="Unassembled WGS sequence"/>
</dbReference>
<dbReference type="FunFam" id="2.70.70.10:FF:000006">
    <property type="entry name" value="M23 family peptidase"/>
    <property type="match status" value="1"/>
</dbReference>
<dbReference type="AlphaFoldDB" id="A0A5R9GAX1"/>
<organism evidence="5 6">
    <name type="scientific">Paenibacillus antri</name>
    <dbReference type="NCBI Taxonomy" id="2582848"/>
    <lineage>
        <taxon>Bacteria</taxon>
        <taxon>Bacillati</taxon>
        <taxon>Bacillota</taxon>
        <taxon>Bacilli</taxon>
        <taxon>Bacillales</taxon>
        <taxon>Paenibacillaceae</taxon>
        <taxon>Paenibacillus</taxon>
    </lineage>
</organism>
<dbReference type="Gene3D" id="2.70.70.10">
    <property type="entry name" value="Glucose Permease (Domain IIA)"/>
    <property type="match status" value="1"/>
</dbReference>
<feature type="coiled-coil region" evidence="1">
    <location>
        <begin position="172"/>
        <end position="199"/>
    </location>
</feature>
<keyword evidence="1" id="KW-0175">Coiled coil</keyword>
<feature type="coiled-coil region" evidence="1">
    <location>
        <begin position="71"/>
        <end position="122"/>
    </location>
</feature>
<evidence type="ECO:0000256" key="1">
    <source>
        <dbReference type="SAM" id="Coils"/>
    </source>
</evidence>
<feature type="domain" description="M23ase beta-sheet core" evidence="4">
    <location>
        <begin position="231"/>
        <end position="325"/>
    </location>
</feature>
<dbReference type="PANTHER" id="PTHR21666:SF270">
    <property type="entry name" value="MUREIN HYDROLASE ACTIVATOR ENVC"/>
    <property type="match status" value="1"/>
</dbReference>
<dbReference type="GO" id="GO:0004222">
    <property type="term" value="F:metalloendopeptidase activity"/>
    <property type="evidence" value="ECO:0007669"/>
    <property type="project" value="TreeGrafter"/>
</dbReference>
<evidence type="ECO:0000259" key="4">
    <source>
        <dbReference type="Pfam" id="PF01551"/>
    </source>
</evidence>
<keyword evidence="3" id="KW-1133">Transmembrane helix</keyword>
<evidence type="ECO:0000313" key="5">
    <source>
        <dbReference type="EMBL" id="TLS48555.1"/>
    </source>
</evidence>
<dbReference type="Pfam" id="PF01551">
    <property type="entry name" value="Peptidase_M23"/>
    <property type="match status" value="1"/>
</dbReference>
<comment type="caution">
    <text evidence="5">The sequence shown here is derived from an EMBL/GenBank/DDBJ whole genome shotgun (WGS) entry which is preliminary data.</text>
</comment>